<accession>A0A6L6QR06</accession>
<dbReference type="Pfam" id="PF13672">
    <property type="entry name" value="PP2C_2"/>
    <property type="match status" value="1"/>
</dbReference>
<evidence type="ECO:0000313" key="2">
    <source>
        <dbReference type="EMBL" id="MTW14541.1"/>
    </source>
</evidence>
<protein>
    <submittedName>
        <fullName evidence="2">SpoIIE family protein phosphatase</fullName>
    </submittedName>
</protein>
<dbReference type="SMART" id="SM00332">
    <property type="entry name" value="PP2Cc"/>
    <property type="match status" value="1"/>
</dbReference>
<dbReference type="Proteomes" id="UP000472320">
    <property type="component" value="Unassembled WGS sequence"/>
</dbReference>
<comment type="caution">
    <text evidence="2">The sequence shown here is derived from an EMBL/GenBank/DDBJ whole genome shotgun (WGS) entry which is preliminary data.</text>
</comment>
<evidence type="ECO:0000313" key="3">
    <source>
        <dbReference type="Proteomes" id="UP000472320"/>
    </source>
</evidence>
<evidence type="ECO:0000259" key="1">
    <source>
        <dbReference type="PROSITE" id="PS51746"/>
    </source>
</evidence>
<dbReference type="RefSeq" id="WP_155457475.1">
    <property type="nucleotide sequence ID" value="NZ_WNKX01000051.1"/>
</dbReference>
<keyword evidence="3" id="KW-1185">Reference proteome</keyword>
<gene>
    <name evidence="2" type="ORF">GM658_28395</name>
</gene>
<dbReference type="InterPro" id="IPR001932">
    <property type="entry name" value="PPM-type_phosphatase-like_dom"/>
</dbReference>
<organism evidence="2 3">
    <name type="scientific">Massilia eburnea</name>
    <dbReference type="NCBI Taxonomy" id="1776165"/>
    <lineage>
        <taxon>Bacteria</taxon>
        <taxon>Pseudomonadati</taxon>
        <taxon>Pseudomonadota</taxon>
        <taxon>Betaproteobacteria</taxon>
        <taxon>Burkholderiales</taxon>
        <taxon>Oxalobacteraceae</taxon>
        <taxon>Telluria group</taxon>
        <taxon>Massilia</taxon>
    </lineage>
</organism>
<sequence>MIPLSPPVLQQMTMGLVYGLTDVGTVRPSNQDNLLLLPELNLVAVADGMGGHVGGDIASTEALLLVWKHLRAQPAPQADTDALRQLYDAVLFANSTLFRNNSAAGLADGYGMGTTLTGMWQPQAGGPAHIFHVGDSRIYRYRSGQLAQLTHDQTLYQQALEAGMTGILPPRNLLLQAIGPGEDVRPDVFAHAVAQGDLYLLCSDGLYGATEHEALAAVLAGARADNLPETCAALVEKAKQDGSRDNITAVLLLCAA</sequence>
<dbReference type="CDD" id="cd00143">
    <property type="entry name" value="PP2Cc"/>
    <property type="match status" value="1"/>
</dbReference>
<dbReference type="SUPFAM" id="SSF81606">
    <property type="entry name" value="PP2C-like"/>
    <property type="match status" value="1"/>
</dbReference>
<feature type="domain" description="PPM-type phosphatase" evidence="1">
    <location>
        <begin position="17"/>
        <end position="254"/>
    </location>
</feature>
<dbReference type="InterPro" id="IPR036457">
    <property type="entry name" value="PPM-type-like_dom_sf"/>
</dbReference>
<dbReference type="OrthoDB" id="9801841at2"/>
<proteinExistence type="predicted"/>
<name>A0A6L6QR06_9BURK</name>
<dbReference type="SMART" id="SM00331">
    <property type="entry name" value="PP2C_SIG"/>
    <property type="match status" value="1"/>
</dbReference>
<dbReference type="EMBL" id="WNKX01000051">
    <property type="protein sequence ID" value="MTW14541.1"/>
    <property type="molecule type" value="Genomic_DNA"/>
</dbReference>
<reference evidence="2 3" key="1">
    <citation type="submission" date="2019-11" db="EMBL/GenBank/DDBJ databases">
        <title>Type strains purchased from KCTC, JCM and DSMZ.</title>
        <authorList>
            <person name="Lu H."/>
        </authorList>
    </citation>
    <scope>NUCLEOTIDE SEQUENCE [LARGE SCALE GENOMIC DNA]</scope>
    <source>
        <strain evidence="2 3">JCM 31587</strain>
    </source>
</reference>
<dbReference type="Gene3D" id="3.60.40.10">
    <property type="entry name" value="PPM-type phosphatase domain"/>
    <property type="match status" value="1"/>
</dbReference>
<dbReference type="AlphaFoldDB" id="A0A6L6QR06"/>
<dbReference type="PROSITE" id="PS51746">
    <property type="entry name" value="PPM_2"/>
    <property type="match status" value="1"/>
</dbReference>